<protein>
    <submittedName>
        <fullName evidence="2">Uncharacterized protein</fullName>
    </submittedName>
</protein>
<accession>A0A3R9WDB8</accession>
<dbReference type="EMBL" id="RSDW01000001">
    <property type="protein sequence ID" value="RSL14683.1"/>
    <property type="molecule type" value="Genomic_DNA"/>
</dbReference>
<dbReference type="RefSeq" id="WP_185826965.1">
    <property type="nucleotide sequence ID" value="NZ_RSDW01000001.1"/>
</dbReference>
<dbReference type="AlphaFoldDB" id="A0A3R9WDB8"/>
<evidence type="ECO:0000256" key="1">
    <source>
        <dbReference type="SAM" id="MobiDB-lite"/>
    </source>
</evidence>
<reference evidence="2 3" key="1">
    <citation type="submission" date="2018-12" db="EMBL/GenBank/DDBJ databases">
        <title>Sequencing of bacterial isolates from soil warming experiment in Harvard Forest, Massachusetts, USA.</title>
        <authorList>
            <person name="Deangelis K."/>
        </authorList>
    </citation>
    <scope>NUCLEOTIDE SEQUENCE [LARGE SCALE GENOMIC DNA]</scope>
    <source>
        <strain evidence="2 3">EB153</strain>
    </source>
</reference>
<gene>
    <name evidence="2" type="ORF">EDE15_0144</name>
</gene>
<feature type="region of interest" description="Disordered" evidence="1">
    <location>
        <begin position="1"/>
        <end position="48"/>
    </location>
</feature>
<keyword evidence="3" id="KW-1185">Reference proteome</keyword>
<evidence type="ECO:0000313" key="2">
    <source>
        <dbReference type="EMBL" id="RSL14683.1"/>
    </source>
</evidence>
<name>A0A3R9WDB8_9BACT</name>
<comment type="caution">
    <text evidence="2">The sequence shown here is derived from an EMBL/GenBank/DDBJ whole genome shotgun (WGS) entry which is preliminary data.</text>
</comment>
<dbReference type="Proteomes" id="UP000269669">
    <property type="component" value="Unassembled WGS sequence"/>
</dbReference>
<sequence length="48" mass="5261">MREAQFEGDLGRTGDDGTDLHTATEKRFDVTFGNSETGIGETFRPPAE</sequence>
<proteinExistence type="predicted"/>
<feature type="compositionally biased region" description="Basic and acidic residues" evidence="1">
    <location>
        <begin position="1"/>
        <end position="29"/>
    </location>
</feature>
<evidence type="ECO:0000313" key="3">
    <source>
        <dbReference type="Proteomes" id="UP000269669"/>
    </source>
</evidence>
<organism evidence="2 3">
    <name type="scientific">Edaphobacter aggregans</name>
    <dbReference type="NCBI Taxonomy" id="570835"/>
    <lineage>
        <taxon>Bacteria</taxon>
        <taxon>Pseudomonadati</taxon>
        <taxon>Acidobacteriota</taxon>
        <taxon>Terriglobia</taxon>
        <taxon>Terriglobales</taxon>
        <taxon>Acidobacteriaceae</taxon>
        <taxon>Edaphobacter</taxon>
    </lineage>
</organism>